<evidence type="ECO:0000313" key="8">
    <source>
        <dbReference type="EMBL" id="QKE91120.1"/>
    </source>
</evidence>
<dbReference type="Pfam" id="PF22692">
    <property type="entry name" value="LlgE_F_G_D1"/>
    <property type="match status" value="1"/>
</dbReference>
<dbReference type="InterPro" id="IPR001444">
    <property type="entry name" value="Flag_bb_rod_N"/>
</dbReference>
<dbReference type="NCBIfam" id="TIGR02490">
    <property type="entry name" value="flgF"/>
    <property type="match status" value="1"/>
</dbReference>
<dbReference type="KEGG" id="lck:HN018_14650"/>
<evidence type="ECO:0000256" key="1">
    <source>
        <dbReference type="ARBA" id="ARBA00004117"/>
    </source>
</evidence>
<dbReference type="InterPro" id="IPR019776">
    <property type="entry name" value="Flagellar_basal_body_rod_CS"/>
</dbReference>
<protein>
    <recommendedName>
        <fullName evidence="4">Flagellar basal-body rod protein FlgF</fullName>
    </recommendedName>
</protein>
<keyword evidence="9" id="KW-1185">Reference proteome</keyword>
<comment type="subcellular location">
    <subcellularLocation>
        <location evidence="1 4">Bacterial flagellum basal body</location>
    </subcellularLocation>
</comment>
<dbReference type="InterPro" id="IPR053967">
    <property type="entry name" value="LlgE_F_G-like_D1"/>
</dbReference>
<evidence type="ECO:0000259" key="7">
    <source>
        <dbReference type="Pfam" id="PF22692"/>
    </source>
</evidence>
<dbReference type="SUPFAM" id="SSF117143">
    <property type="entry name" value="Flagellar hook protein flgE"/>
    <property type="match status" value="1"/>
</dbReference>
<dbReference type="Pfam" id="PF06429">
    <property type="entry name" value="Flg_bbr_C"/>
    <property type="match status" value="1"/>
</dbReference>
<comment type="subunit">
    <text evidence="4">The basal body constitutes a major portion of the flagellar organelle and consists of five rings (E,L,P,S, and M) mounted on a central rod. The rod consists of about 26 subunits of FlgG in the distal portion, and FlgB, FlgC and FlgF are thought to build up the proximal portion of the rod with about 6 subunits each.</text>
</comment>
<accession>A0A6M8HS18</accession>
<keyword evidence="8" id="KW-0966">Cell projection</keyword>
<dbReference type="NCBIfam" id="TIGR03506">
    <property type="entry name" value="FlgEFG_subfam"/>
    <property type="match status" value="1"/>
</dbReference>
<comment type="similarity">
    <text evidence="2 4">Belongs to the flagella basal body rod proteins family.</text>
</comment>
<dbReference type="InterPro" id="IPR020013">
    <property type="entry name" value="Flagellar_FlgE/F/G"/>
</dbReference>
<dbReference type="InterPro" id="IPR037925">
    <property type="entry name" value="FlgE/F/G-like"/>
</dbReference>
<sequence>MENTTYIALSRLDTQQRAMDVIANNIANANTDGYKAQRILFTDYLSKQHGVDAPTGGSTLSYTQDRATYLDQQDGSLSQTGNPLDMALTGPGFFTVSTAAGPRLTRSGRFGMLADGRIADAAGNLLLDTGGNPLQMSPSDTQIRIAGDGTISTENGPVGKLGVVTVDDTNQLMPEGGKLYRAAAGTTPVALPKVTQGVVESSNVQPITELTRMMQTEKEFQFVSQFIESEGQRQQSAIDKIVPQQG</sequence>
<name>A0A6M8HS18_9PROT</name>
<feature type="domain" description="Flagellar basal body rod protein N-terminal" evidence="5">
    <location>
        <begin position="6"/>
        <end position="35"/>
    </location>
</feature>
<evidence type="ECO:0000313" key="9">
    <source>
        <dbReference type="Proteomes" id="UP000500767"/>
    </source>
</evidence>
<reference evidence="8 9" key="1">
    <citation type="journal article" date="2014" name="World J. Microbiol. Biotechnol.">
        <title>Biodiversity and physiological characteristics of Antarctic and Arctic lichens-associated bacteria.</title>
        <authorList>
            <person name="Lee Y.M."/>
            <person name="Kim E.H."/>
            <person name="Lee H.K."/>
            <person name="Hong S.G."/>
        </authorList>
    </citation>
    <scope>NUCLEOTIDE SEQUENCE [LARGE SCALE GENOMIC DNA]</scope>
    <source>
        <strain evidence="8 9">PAMC 26569</strain>
    </source>
</reference>
<keyword evidence="8" id="KW-0282">Flagellum</keyword>
<proteinExistence type="inferred from homology"/>
<feature type="domain" description="Flagellar basal-body/hook protein C-terminal" evidence="6">
    <location>
        <begin position="196"/>
        <end position="238"/>
    </location>
</feature>
<gene>
    <name evidence="8" type="primary">flgF</name>
    <name evidence="8" type="ORF">HN018_14650</name>
</gene>
<evidence type="ECO:0000256" key="2">
    <source>
        <dbReference type="ARBA" id="ARBA00009677"/>
    </source>
</evidence>
<evidence type="ECO:0000256" key="3">
    <source>
        <dbReference type="ARBA" id="ARBA00023143"/>
    </source>
</evidence>
<dbReference type="PROSITE" id="PS00588">
    <property type="entry name" value="FLAGELLA_BB_ROD"/>
    <property type="match status" value="1"/>
</dbReference>
<dbReference type="InterPro" id="IPR010930">
    <property type="entry name" value="Flg_bb/hook_C_dom"/>
</dbReference>
<dbReference type="GO" id="GO:0071978">
    <property type="term" value="P:bacterial-type flagellum-dependent swarming motility"/>
    <property type="evidence" value="ECO:0007669"/>
    <property type="project" value="TreeGrafter"/>
</dbReference>
<dbReference type="EMBL" id="CP053708">
    <property type="protein sequence ID" value="QKE91120.1"/>
    <property type="molecule type" value="Genomic_DNA"/>
</dbReference>
<dbReference type="RefSeq" id="WP_171833358.1">
    <property type="nucleotide sequence ID" value="NZ_CP053708.1"/>
</dbReference>
<evidence type="ECO:0000259" key="5">
    <source>
        <dbReference type="Pfam" id="PF00460"/>
    </source>
</evidence>
<keyword evidence="3 4" id="KW-0975">Bacterial flagellum</keyword>
<evidence type="ECO:0000259" key="6">
    <source>
        <dbReference type="Pfam" id="PF06429"/>
    </source>
</evidence>
<dbReference type="Proteomes" id="UP000500767">
    <property type="component" value="Chromosome"/>
</dbReference>
<evidence type="ECO:0000256" key="4">
    <source>
        <dbReference type="RuleBase" id="RU362116"/>
    </source>
</evidence>
<dbReference type="InterPro" id="IPR012836">
    <property type="entry name" value="FlgF"/>
</dbReference>
<dbReference type="Pfam" id="PF00460">
    <property type="entry name" value="Flg_bb_rod"/>
    <property type="match status" value="1"/>
</dbReference>
<dbReference type="AlphaFoldDB" id="A0A6M8HS18"/>
<dbReference type="PANTHER" id="PTHR30435">
    <property type="entry name" value="FLAGELLAR PROTEIN"/>
    <property type="match status" value="1"/>
</dbReference>
<keyword evidence="8" id="KW-0969">Cilium</keyword>
<dbReference type="PANTHER" id="PTHR30435:SF19">
    <property type="entry name" value="FLAGELLAR BASAL-BODY ROD PROTEIN FLGG"/>
    <property type="match status" value="1"/>
</dbReference>
<dbReference type="GO" id="GO:0030694">
    <property type="term" value="C:bacterial-type flagellum basal body, rod"/>
    <property type="evidence" value="ECO:0007669"/>
    <property type="project" value="UniProtKB-UniRule"/>
</dbReference>
<organism evidence="8 9">
    <name type="scientific">Lichenicola cladoniae</name>
    <dbReference type="NCBI Taxonomy" id="1484109"/>
    <lineage>
        <taxon>Bacteria</taxon>
        <taxon>Pseudomonadati</taxon>
        <taxon>Pseudomonadota</taxon>
        <taxon>Alphaproteobacteria</taxon>
        <taxon>Acetobacterales</taxon>
        <taxon>Acetobacteraceae</taxon>
        <taxon>Lichenicola</taxon>
    </lineage>
</organism>
<feature type="domain" description="Flagellar hook protein FlgE/F/G-like D1" evidence="7">
    <location>
        <begin position="87"/>
        <end position="152"/>
    </location>
</feature>